<name>A0A1I7S342_BURXY</name>
<dbReference type="Proteomes" id="UP000582659">
    <property type="component" value="Unassembled WGS sequence"/>
</dbReference>
<evidence type="ECO:0000313" key="2">
    <source>
        <dbReference type="Proteomes" id="UP000095284"/>
    </source>
</evidence>
<dbReference type="EMBL" id="CAJFDI010000004">
    <property type="protein sequence ID" value="CAD5226687.1"/>
    <property type="molecule type" value="Genomic_DNA"/>
</dbReference>
<proteinExistence type="predicted"/>
<evidence type="ECO:0000313" key="1">
    <source>
        <dbReference type="EMBL" id="CAD5226687.1"/>
    </source>
</evidence>
<dbReference type="OrthoDB" id="39659at2759"/>
<dbReference type="GO" id="GO:0005778">
    <property type="term" value="C:peroxisomal membrane"/>
    <property type="evidence" value="ECO:0007669"/>
    <property type="project" value="TreeGrafter"/>
</dbReference>
<dbReference type="EMBL" id="CAJFCV020000004">
    <property type="protein sequence ID" value="CAG9116088.1"/>
    <property type="molecule type" value="Genomic_DNA"/>
</dbReference>
<dbReference type="AlphaFoldDB" id="A0A1I7S342"/>
<evidence type="ECO:0000313" key="3">
    <source>
        <dbReference type="Proteomes" id="UP000659654"/>
    </source>
</evidence>
<dbReference type="eggNOG" id="ENOG502RXMH">
    <property type="taxonomic scope" value="Eukaryota"/>
</dbReference>
<sequence>MELVKYLETVGNHVLESLENERELLAAFKGLRNGLVYGTRIRAPHALVMVFLFGKGPLLSRLKTILTLTKTHAFNLGRFVFGYKLLLALLRKLEGDKNQFHSFISAFAVGYLVFGKENGVNTQINLYLLSRIVYGMAKLGAEKGFIPTPNFPVFPWFAAVVWGTVLWMFEYHQHVLQNSLQSSMTYLYHDSDFWTGIRNFLFVNK</sequence>
<dbReference type="Proteomes" id="UP000095284">
    <property type="component" value="Unplaced"/>
</dbReference>
<dbReference type="PIRSF" id="PIRSF013674">
    <property type="entry name" value="PXMP4"/>
    <property type="match status" value="1"/>
</dbReference>
<dbReference type="Pfam" id="PF02466">
    <property type="entry name" value="Tim17"/>
    <property type="match status" value="1"/>
</dbReference>
<accession>A0A1I7S342</accession>
<evidence type="ECO:0000313" key="4">
    <source>
        <dbReference type="WBParaSite" id="BXY_0742200.1"/>
    </source>
</evidence>
<dbReference type="Proteomes" id="UP000659654">
    <property type="component" value="Unassembled WGS sequence"/>
</dbReference>
<gene>
    <name evidence="1" type="ORF">BXYJ_LOCUS9232</name>
</gene>
<dbReference type="PANTHER" id="PTHR15460:SF3">
    <property type="entry name" value="PEROXISOMAL MEMBRANE PROTEIN 4"/>
    <property type="match status" value="1"/>
</dbReference>
<keyword evidence="3" id="KW-1185">Reference proteome</keyword>
<organism evidence="2 4">
    <name type="scientific">Bursaphelenchus xylophilus</name>
    <name type="common">Pinewood nematode worm</name>
    <name type="synonym">Aphelenchoides xylophilus</name>
    <dbReference type="NCBI Taxonomy" id="6326"/>
    <lineage>
        <taxon>Eukaryota</taxon>
        <taxon>Metazoa</taxon>
        <taxon>Ecdysozoa</taxon>
        <taxon>Nematoda</taxon>
        <taxon>Chromadorea</taxon>
        <taxon>Rhabditida</taxon>
        <taxon>Tylenchina</taxon>
        <taxon>Tylenchomorpha</taxon>
        <taxon>Aphelenchoidea</taxon>
        <taxon>Aphelenchoididae</taxon>
        <taxon>Bursaphelenchus</taxon>
    </lineage>
</organism>
<dbReference type="WBParaSite" id="BXY_0742200.1">
    <property type="protein sequence ID" value="BXY_0742200.1"/>
    <property type="gene ID" value="BXY_0742200"/>
</dbReference>
<protein>
    <submittedName>
        <fullName evidence="1">(pine wood nematode) hypothetical protein</fullName>
    </submittedName>
</protein>
<reference evidence="1" key="2">
    <citation type="submission" date="2020-09" db="EMBL/GenBank/DDBJ databases">
        <authorList>
            <person name="Kikuchi T."/>
        </authorList>
    </citation>
    <scope>NUCLEOTIDE SEQUENCE</scope>
    <source>
        <strain evidence="1">Ka4C1</strain>
    </source>
</reference>
<dbReference type="InterPro" id="IPR019531">
    <property type="entry name" value="Pmp4"/>
</dbReference>
<reference evidence="4" key="1">
    <citation type="submission" date="2016-11" db="UniProtKB">
        <authorList>
            <consortium name="WormBaseParasite"/>
        </authorList>
    </citation>
    <scope>IDENTIFICATION</scope>
</reference>
<dbReference type="PANTHER" id="PTHR15460">
    <property type="entry name" value="PEROXISOMAL MEMBRANE PROTEIN 4"/>
    <property type="match status" value="1"/>
</dbReference>